<dbReference type="GO" id="GO:0005737">
    <property type="term" value="C:cytoplasm"/>
    <property type="evidence" value="ECO:0007669"/>
    <property type="project" value="TreeGrafter"/>
</dbReference>
<dbReference type="Gene3D" id="3.40.50.300">
    <property type="entry name" value="P-loop containing nucleotide triphosphate hydrolases"/>
    <property type="match status" value="1"/>
</dbReference>
<dbReference type="Pfam" id="PF13424">
    <property type="entry name" value="TPR_12"/>
    <property type="match status" value="1"/>
</dbReference>
<dbReference type="GO" id="GO:0006355">
    <property type="term" value="P:regulation of DNA-templated transcription"/>
    <property type="evidence" value="ECO:0007669"/>
    <property type="project" value="InterPro"/>
</dbReference>
<sequence>MTRKESAVGGRGARSVPLELADRLRPVLSRRAGLALGLWGAPGIGKTHTVRELLQQTPCRSFSLHATATLPVMVRELGRAMPRQGFPAWAEALLGRLGRGEHAEGEKVASALGALLAAQAPVVLHLEDLHEAQTERFELVQQLARMTLHSKGVALLVTSRVSPPEPFSPVRLEGLDAEAVRELLHGEARAPLPEEAVRWVYARAAGNPLFTLEYFRHLARQGFLWNDGQQWRWRAPAGPDMPLTVEALIERLIQEAAAQPPVRQALEALAALSPGVPEALWARVAGLSPQALEEARLELQRRGLLLGAQFAHPLYREVSLHLLPPPRREELARRALEALQPYDPEGAAAYIEEAGLERGEALELLGRAAEQARQAGNEVQAARWGARAAGYARGEEQGRMALEAARVLQHHDLPEAARLVRLALPTPAATAETVRFYAHLLARQGHSPDLEALLEGLPPRLRKAVDLPSLAVTTHNVAGNNAKALEVWLAHPRLHADPSPDLLRAAAASALATGQMEMAESLTARGIATADPALRCEFLSLQALTHYHRGEYAAAEATLAQALEILGTLDAPRLRGTVLVNRAAFLRMLGRYDEMGRCLEEALQIRRQAGDAKAYAFALAALAELLLEQGRYGAAEEAVREAIATLELYGPSRFLANAHSMASLLYRSQDTPIARLLALKHADLALGYARQLGSPRVVRELLFDASLASTGAGQPERGLALAAEAEGLAGAAGDSPHDNFRTRWAKGLALEALGQRGAAVQALREALELARPLNVAIDEHKLGLELDRLTGDVESARWRLEWFEGHGLTNGANLARRYFPQLAEAAPEAPPAALRLELLGPVQFAGQPVRGRKRQELLALLLEARVAGRGEVGKLELLDALYPGEDEEKAASSLKELVHTVRTSLGPAAVITTPGGYALGDAVESDLEEFLRTGDTRLWRGAYLEGLSPFNETVRESVHLALRARAGALREADPKEAARLGRLLLEADPYDLEALRLTLEALRRTGNHRSLSRLYEETRARMLEVGEHLPADWQDFLA</sequence>
<name>A0A399DT08_9DEIN</name>
<evidence type="ECO:0000256" key="2">
    <source>
        <dbReference type="ARBA" id="ARBA00022840"/>
    </source>
</evidence>
<evidence type="ECO:0000313" key="6">
    <source>
        <dbReference type="Proteomes" id="UP000266089"/>
    </source>
</evidence>
<feature type="domain" description="OmpR/PhoB-type" evidence="4">
    <location>
        <begin position="846"/>
        <end position="919"/>
    </location>
</feature>
<proteinExistence type="predicted"/>
<keyword evidence="2" id="KW-0067">ATP-binding</keyword>
<evidence type="ECO:0000259" key="4">
    <source>
        <dbReference type="SMART" id="SM00862"/>
    </source>
</evidence>
<dbReference type="InterPro" id="IPR036388">
    <property type="entry name" value="WH-like_DNA-bd_sf"/>
</dbReference>
<keyword evidence="3" id="KW-0238">DNA-binding</keyword>
<dbReference type="InterPro" id="IPR027417">
    <property type="entry name" value="P-loop_NTPase"/>
</dbReference>
<accession>A0A399DT08</accession>
<dbReference type="GO" id="GO:0000160">
    <property type="term" value="P:phosphorelay signal transduction system"/>
    <property type="evidence" value="ECO:0007669"/>
    <property type="project" value="InterPro"/>
</dbReference>
<dbReference type="GO" id="GO:0005524">
    <property type="term" value="F:ATP binding"/>
    <property type="evidence" value="ECO:0007669"/>
    <property type="project" value="UniProtKB-KW"/>
</dbReference>
<dbReference type="EMBL" id="QWKX01000077">
    <property type="protein sequence ID" value="RIH75157.1"/>
    <property type="molecule type" value="Genomic_DNA"/>
</dbReference>
<dbReference type="Proteomes" id="UP000266089">
    <property type="component" value="Unassembled WGS sequence"/>
</dbReference>
<evidence type="ECO:0000256" key="3">
    <source>
        <dbReference type="ARBA" id="ARBA00023125"/>
    </source>
</evidence>
<organism evidence="5 6">
    <name type="scientific">Meiothermus taiwanensis</name>
    <dbReference type="NCBI Taxonomy" id="172827"/>
    <lineage>
        <taxon>Bacteria</taxon>
        <taxon>Thermotogati</taxon>
        <taxon>Deinococcota</taxon>
        <taxon>Deinococci</taxon>
        <taxon>Thermales</taxon>
        <taxon>Thermaceae</taxon>
        <taxon>Meiothermus</taxon>
    </lineage>
</organism>
<dbReference type="Gene3D" id="1.10.10.10">
    <property type="entry name" value="Winged helix-like DNA-binding domain superfamily/Winged helix DNA-binding domain"/>
    <property type="match status" value="1"/>
</dbReference>
<reference evidence="5 6" key="1">
    <citation type="submission" date="2018-08" db="EMBL/GenBank/DDBJ databases">
        <title>Meiothermus cateniformans JCM 15151 genome sequencing project.</title>
        <authorList>
            <person name="Da Costa M.S."/>
            <person name="Albuquerque L."/>
            <person name="Raposo P."/>
            <person name="Froufe H.J.C."/>
            <person name="Barroso C.S."/>
            <person name="Egas C."/>
        </authorList>
    </citation>
    <scope>NUCLEOTIDE SEQUENCE [LARGE SCALE GENOMIC DNA]</scope>
    <source>
        <strain evidence="5 6">JCM 15151</strain>
    </source>
</reference>
<gene>
    <name evidence="5" type="ORF">Mcate_02363</name>
</gene>
<dbReference type="Pfam" id="PF13191">
    <property type="entry name" value="AAA_16"/>
    <property type="match status" value="1"/>
</dbReference>
<dbReference type="PANTHER" id="PTHR16305:SF28">
    <property type="entry name" value="GUANYLATE CYCLASE DOMAIN-CONTAINING PROTEIN"/>
    <property type="match status" value="1"/>
</dbReference>
<dbReference type="SMART" id="SM00028">
    <property type="entry name" value="TPR"/>
    <property type="match status" value="4"/>
</dbReference>
<comment type="caution">
    <text evidence="5">The sequence shown here is derived from an EMBL/GenBank/DDBJ whole genome shotgun (WGS) entry which is preliminary data.</text>
</comment>
<evidence type="ECO:0000256" key="1">
    <source>
        <dbReference type="ARBA" id="ARBA00022741"/>
    </source>
</evidence>
<dbReference type="InterPro" id="IPR041664">
    <property type="entry name" value="AAA_16"/>
</dbReference>
<dbReference type="InterPro" id="IPR019734">
    <property type="entry name" value="TPR_rpt"/>
</dbReference>
<dbReference type="RefSeq" id="WP_027889000.1">
    <property type="nucleotide sequence ID" value="NZ_JBHSXZ010000039.1"/>
</dbReference>
<dbReference type="PANTHER" id="PTHR16305">
    <property type="entry name" value="TESTICULAR SOLUBLE ADENYLYL CYCLASE"/>
    <property type="match status" value="1"/>
</dbReference>
<keyword evidence="1" id="KW-0547">Nucleotide-binding</keyword>
<evidence type="ECO:0000313" key="5">
    <source>
        <dbReference type="EMBL" id="RIH75157.1"/>
    </source>
</evidence>
<dbReference type="Pfam" id="PF13181">
    <property type="entry name" value="TPR_8"/>
    <property type="match status" value="1"/>
</dbReference>
<dbReference type="SUPFAM" id="SSF52540">
    <property type="entry name" value="P-loop containing nucleoside triphosphate hydrolases"/>
    <property type="match status" value="1"/>
</dbReference>
<dbReference type="SMART" id="SM00862">
    <property type="entry name" value="Trans_reg_C"/>
    <property type="match status" value="1"/>
</dbReference>
<dbReference type="InterPro" id="IPR011990">
    <property type="entry name" value="TPR-like_helical_dom_sf"/>
</dbReference>
<dbReference type="KEGG" id="mtai:Mtai_v1c28820"/>
<protein>
    <submittedName>
        <fullName evidence="5">Tetratricopeptide repeat protein</fullName>
    </submittedName>
</protein>
<dbReference type="InterPro" id="IPR001867">
    <property type="entry name" value="OmpR/PhoB-type_DNA-bd"/>
</dbReference>
<dbReference type="AlphaFoldDB" id="A0A399DT08"/>
<dbReference type="SUPFAM" id="SSF48452">
    <property type="entry name" value="TPR-like"/>
    <property type="match status" value="1"/>
</dbReference>
<dbReference type="Gene3D" id="1.25.40.10">
    <property type="entry name" value="Tetratricopeptide repeat domain"/>
    <property type="match status" value="1"/>
</dbReference>
<dbReference type="GO" id="GO:0003677">
    <property type="term" value="F:DNA binding"/>
    <property type="evidence" value="ECO:0007669"/>
    <property type="project" value="UniProtKB-KW"/>
</dbReference>
<dbReference type="GO" id="GO:0004016">
    <property type="term" value="F:adenylate cyclase activity"/>
    <property type="evidence" value="ECO:0007669"/>
    <property type="project" value="TreeGrafter"/>
</dbReference>